<dbReference type="PANTHER" id="PTHR33112">
    <property type="entry name" value="DOMAIN PROTEIN, PUTATIVE-RELATED"/>
    <property type="match status" value="1"/>
</dbReference>
<feature type="compositionally biased region" description="Polar residues" evidence="1">
    <location>
        <begin position="1"/>
        <end position="12"/>
    </location>
</feature>
<evidence type="ECO:0000256" key="1">
    <source>
        <dbReference type="SAM" id="MobiDB-lite"/>
    </source>
</evidence>
<name>A0A395SNA0_FUSSP</name>
<evidence type="ECO:0000313" key="4">
    <source>
        <dbReference type="Proteomes" id="UP000266152"/>
    </source>
</evidence>
<sequence length="784" mass="89713">MSSSTESAADTNVSKHTSKDKKHTSMITTSATCDMCAKILQYFNAPPELEEEDRILEDIDLGKVGQLLAIDCPHATWLRDIELMWPQSQSCALGVSYQTKQSSFWSTTPHFELVFRSEIPKHPGTVRILDESWIDIDLVKDWPSRCVQIHGERCNETIGNVPPVTPQLLIDVVQGCVTQSQETRPRFITLSYTWGGSKNLRVTKSNLEGLQEPGALRSKKVVAQLPATIVDAIELTRTLGEKWLWVDSLCTLQDDDEGLKRELAAMHRIYATSFLTIVAADGEDAEYGLRGLRGISKPRVIKQRVESLSQGERIAYWERPKSSNQDANGRKYHHRTWTSQEYDFSKRRLIFEDGQVTWQCNHTEWSEDHLYHPEHEKLRKTSPYGHIGHEAYLKVPSLNRLSYLVQTFNARTMRFGEDVHDAFAGYNTYLNSIFPHGLVYGQPQLFFDISLCWQTIGSIRRRTVSAQCTKKPLHNGIPSWSWMGWEGHIYFPGELEGEIEAYYEMAVTEAIIDWYAMEHPGSTHKQPIHSQWSQCRKAPPGSMAELWRCEEFKPPATFDTRIQRIETEPRAMPKEMPRYRYHCSLDDSSEAVTRWYPIPLNLDDSDGSQTGLHSGYQYLWCQASRAFFVATQDTMEGYGEDAQFHLLKNQSGGIVGALRLHDAEDGKLFQENTQVELIAIAKGWTVILSRFGPHNIVEAEMKPECKDEDITADCSENGTGWSETSEDIPWMEKWEDAKKHKQDCYHVLWIEWKDGVACRKSAGFVLEEEWEKVAEVNKVDITLG</sequence>
<protein>
    <submittedName>
        <fullName evidence="3">Heterokaryon incompatibility</fullName>
    </submittedName>
</protein>
<evidence type="ECO:0000313" key="3">
    <source>
        <dbReference type="EMBL" id="RGP73928.1"/>
    </source>
</evidence>
<gene>
    <name evidence="3" type="ORF">FSPOR_1622</name>
</gene>
<keyword evidence="4" id="KW-1185">Reference proteome</keyword>
<dbReference type="AlphaFoldDB" id="A0A395SNA0"/>
<feature type="domain" description="Heterokaryon incompatibility" evidence="2">
    <location>
        <begin position="187"/>
        <end position="341"/>
    </location>
</feature>
<dbReference type="Proteomes" id="UP000266152">
    <property type="component" value="Unassembled WGS sequence"/>
</dbReference>
<feature type="region of interest" description="Disordered" evidence="1">
    <location>
        <begin position="1"/>
        <end position="23"/>
    </location>
</feature>
<dbReference type="InterPro" id="IPR010730">
    <property type="entry name" value="HET"/>
</dbReference>
<proteinExistence type="predicted"/>
<organism evidence="3 4">
    <name type="scientific">Fusarium sporotrichioides</name>
    <dbReference type="NCBI Taxonomy" id="5514"/>
    <lineage>
        <taxon>Eukaryota</taxon>
        <taxon>Fungi</taxon>
        <taxon>Dikarya</taxon>
        <taxon>Ascomycota</taxon>
        <taxon>Pezizomycotina</taxon>
        <taxon>Sordariomycetes</taxon>
        <taxon>Hypocreomycetidae</taxon>
        <taxon>Hypocreales</taxon>
        <taxon>Nectriaceae</taxon>
        <taxon>Fusarium</taxon>
    </lineage>
</organism>
<dbReference type="STRING" id="5514.A0A395SNA0"/>
<accession>A0A395SNA0</accession>
<reference evidence="3 4" key="1">
    <citation type="journal article" date="2018" name="PLoS Pathog.">
        <title>Evolution of structural diversity of trichothecenes, a family of toxins produced by plant pathogenic and entomopathogenic fungi.</title>
        <authorList>
            <person name="Proctor R.H."/>
            <person name="McCormick S.P."/>
            <person name="Kim H.S."/>
            <person name="Cardoza R.E."/>
            <person name="Stanley A.M."/>
            <person name="Lindo L."/>
            <person name="Kelly A."/>
            <person name="Brown D.W."/>
            <person name="Lee T."/>
            <person name="Vaughan M.M."/>
            <person name="Alexander N.J."/>
            <person name="Busman M."/>
            <person name="Gutierrez S."/>
        </authorList>
    </citation>
    <scope>NUCLEOTIDE SEQUENCE [LARGE SCALE GENOMIC DNA]</scope>
    <source>
        <strain evidence="3 4">NRRL 3299</strain>
    </source>
</reference>
<dbReference type="EMBL" id="PXOF01000023">
    <property type="protein sequence ID" value="RGP73928.1"/>
    <property type="molecule type" value="Genomic_DNA"/>
</dbReference>
<comment type="caution">
    <text evidence="3">The sequence shown here is derived from an EMBL/GenBank/DDBJ whole genome shotgun (WGS) entry which is preliminary data.</text>
</comment>
<dbReference type="Pfam" id="PF06985">
    <property type="entry name" value="HET"/>
    <property type="match status" value="1"/>
</dbReference>
<dbReference type="PANTHER" id="PTHR33112:SF12">
    <property type="entry name" value="HETEROKARYON INCOMPATIBILITY DOMAIN-CONTAINING PROTEIN"/>
    <property type="match status" value="1"/>
</dbReference>
<evidence type="ECO:0000259" key="2">
    <source>
        <dbReference type="Pfam" id="PF06985"/>
    </source>
</evidence>